<keyword evidence="2" id="KW-0067">ATP-binding</keyword>
<dbReference type="RefSeq" id="WP_345043500.1">
    <property type="nucleotide sequence ID" value="NZ_BAABBA010000019.1"/>
</dbReference>
<evidence type="ECO:0000313" key="2">
    <source>
        <dbReference type="EMBL" id="GAA4288921.1"/>
    </source>
</evidence>
<dbReference type="GO" id="GO:0005524">
    <property type="term" value="F:ATP binding"/>
    <property type="evidence" value="ECO:0007669"/>
    <property type="project" value="UniProtKB-KW"/>
</dbReference>
<keyword evidence="3" id="KW-1185">Reference proteome</keyword>
<organism evidence="2 3">
    <name type="scientific">Georgenia daeguensis</name>
    <dbReference type="NCBI Taxonomy" id="908355"/>
    <lineage>
        <taxon>Bacteria</taxon>
        <taxon>Bacillati</taxon>
        <taxon>Actinomycetota</taxon>
        <taxon>Actinomycetes</taxon>
        <taxon>Micrococcales</taxon>
        <taxon>Bogoriellaceae</taxon>
        <taxon>Georgenia</taxon>
    </lineage>
</organism>
<feature type="region of interest" description="Disordered" evidence="1">
    <location>
        <begin position="1"/>
        <end position="68"/>
    </location>
</feature>
<keyword evidence="2" id="KW-0547">Nucleotide-binding</keyword>
<accession>A0ABP8EY38</accession>
<proteinExistence type="predicted"/>
<dbReference type="InterPro" id="IPR027417">
    <property type="entry name" value="P-loop_NTPase"/>
</dbReference>
<dbReference type="EMBL" id="BAABBA010000019">
    <property type="protein sequence ID" value="GAA4288921.1"/>
    <property type="molecule type" value="Genomic_DNA"/>
</dbReference>
<comment type="caution">
    <text evidence="2">The sequence shown here is derived from an EMBL/GenBank/DDBJ whole genome shotgun (WGS) entry which is preliminary data.</text>
</comment>
<dbReference type="SUPFAM" id="SSF52540">
    <property type="entry name" value="P-loop containing nucleoside triphosphate hydrolases"/>
    <property type="match status" value="1"/>
</dbReference>
<dbReference type="Gene3D" id="3.40.50.300">
    <property type="entry name" value="P-loop containing nucleotide triphosphate hydrolases"/>
    <property type="match status" value="2"/>
</dbReference>
<evidence type="ECO:0000256" key="1">
    <source>
        <dbReference type="SAM" id="MobiDB-lite"/>
    </source>
</evidence>
<name>A0ABP8EY38_9MICO</name>
<evidence type="ECO:0000313" key="3">
    <source>
        <dbReference type="Proteomes" id="UP001499841"/>
    </source>
</evidence>
<gene>
    <name evidence="2" type="ORF">GCM10022262_32810</name>
</gene>
<dbReference type="Proteomes" id="UP001499841">
    <property type="component" value="Unassembled WGS sequence"/>
</dbReference>
<reference evidence="3" key="1">
    <citation type="journal article" date="2019" name="Int. J. Syst. Evol. Microbiol.">
        <title>The Global Catalogue of Microorganisms (GCM) 10K type strain sequencing project: providing services to taxonomists for standard genome sequencing and annotation.</title>
        <authorList>
            <consortium name="The Broad Institute Genomics Platform"/>
            <consortium name="The Broad Institute Genome Sequencing Center for Infectious Disease"/>
            <person name="Wu L."/>
            <person name="Ma J."/>
        </authorList>
    </citation>
    <scope>NUCLEOTIDE SEQUENCE [LARGE SCALE GENOMIC DNA]</scope>
    <source>
        <strain evidence="3">JCM 17459</strain>
    </source>
</reference>
<protein>
    <submittedName>
        <fullName evidence="2">ATP-binding protein</fullName>
    </submittedName>
</protein>
<sequence length="493" mass="53297">MTTTNVPATRRAQRELAAGNQAPTTPPAKETKRRRRLLAPPSPPAPREEGLTPYNARGTRLRPKPGWARRGYYAPLPQGAPSTTRQAEVLNTGVVAAPTDVEALIVGLDCLSSSRVHHDPFVAYQKGIVSSPNVVVVGDVGSGKSSVCKSAYALRPLLLRDRRAVIFDKKDRGGEGEYAELVRFFGGEPLTFSTDGDGVVLNLLDPIITGAGAKNQVRLLQVAAELAQDGEPLDEWEREALRSAYRLTMRQAEVDGRVPVLPDVLANLGHIEADHEGGYGDASAAAKERLHEAALGVRFLMGGLLEEYGGIFDGPTSRGVRLEEKLTSFDISQLPDDGPAVPTVMAIANLWLLGSLRRNRGKMTNLVVEEGWHLVAGPNAGLLRSNTKLARALGLALVVAIHKLADIPVTSPAMAVLQEAQTIHVYRQSRAADVERCVRDFNLTADAAEVIPSLQTGFHIFKRGTAPEVMVRHVRSELEERLTETDAAMGGRR</sequence>